<keyword evidence="6" id="KW-1185">Reference proteome</keyword>
<dbReference type="Gene3D" id="1.50.10.10">
    <property type="match status" value="1"/>
</dbReference>
<feature type="domain" description="Alpha fucosidase A-like C-terminal" evidence="3">
    <location>
        <begin position="700"/>
        <end position="762"/>
    </location>
</feature>
<dbReference type="InterPro" id="IPR016518">
    <property type="entry name" value="Alpha-L-fucosidase"/>
</dbReference>
<proteinExistence type="predicted"/>
<reference evidence="5 6" key="1">
    <citation type="submission" date="2019-02" db="EMBL/GenBank/DDBJ databases">
        <title>Genomic Encyclopedia of Archaeal and Bacterial Type Strains, Phase II (KMG-II): from individual species to whole genera.</title>
        <authorList>
            <person name="Goeker M."/>
        </authorList>
    </citation>
    <scope>NUCLEOTIDE SEQUENCE [LARGE SCALE GENOMIC DNA]</scope>
    <source>
        <strain evidence="5 6">DSM 21411</strain>
    </source>
</reference>
<gene>
    <name evidence="5" type="ORF">BC751_2451</name>
</gene>
<keyword evidence="1" id="KW-0732">Signal</keyword>
<dbReference type="OrthoDB" id="9802600at2"/>
<dbReference type="PANTHER" id="PTHR31084">
    <property type="entry name" value="ALPHA-L-FUCOSIDASE 2"/>
    <property type="match status" value="1"/>
</dbReference>
<dbReference type="InterPro" id="IPR012341">
    <property type="entry name" value="6hp_glycosidase-like_sf"/>
</dbReference>
<dbReference type="InterPro" id="IPR008928">
    <property type="entry name" value="6-hairpin_glycosidase_sf"/>
</dbReference>
<evidence type="ECO:0000259" key="4">
    <source>
        <dbReference type="Pfam" id="PF22124"/>
    </source>
</evidence>
<dbReference type="Pfam" id="PF14498">
    <property type="entry name" value="Glyco_hyd_65N_2"/>
    <property type="match status" value="1"/>
</dbReference>
<dbReference type="SUPFAM" id="SSF48208">
    <property type="entry name" value="Six-hairpin glycosidases"/>
    <property type="match status" value="1"/>
</dbReference>
<evidence type="ECO:0000313" key="6">
    <source>
        <dbReference type="Proteomes" id="UP000292209"/>
    </source>
</evidence>
<dbReference type="AlphaFoldDB" id="A0A4Q7P9G1"/>
<comment type="caution">
    <text evidence="5">The sequence shown here is derived from an EMBL/GenBank/DDBJ whole genome shotgun (WGS) entry which is preliminary data.</text>
</comment>
<protein>
    <submittedName>
        <fullName evidence="5">Alpha-L-fucosidase 2</fullName>
    </submittedName>
</protein>
<dbReference type="RefSeq" id="WP_130275716.1">
    <property type="nucleotide sequence ID" value="NZ_SGXG01000001.1"/>
</dbReference>
<dbReference type="Proteomes" id="UP000292209">
    <property type="component" value="Unassembled WGS sequence"/>
</dbReference>
<evidence type="ECO:0000259" key="2">
    <source>
        <dbReference type="Pfam" id="PF14498"/>
    </source>
</evidence>
<dbReference type="Pfam" id="PF21307">
    <property type="entry name" value="Glyco_hydro_95_C"/>
    <property type="match status" value="1"/>
</dbReference>
<dbReference type="PIRSF" id="PIRSF007663">
    <property type="entry name" value="UCP007663"/>
    <property type="match status" value="1"/>
</dbReference>
<dbReference type="PANTHER" id="PTHR31084:SF0">
    <property type="entry name" value="ALPHA-L-FUCOSIDASE 2"/>
    <property type="match status" value="1"/>
</dbReference>
<feature type="chain" id="PRO_5020764663" evidence="1">
    <location>
        <begin position="23"/>
        <end position="778"/>
    </location>
</feature>
<feature type="domain" description="Glycosyl hydrolase family 95 N-terminal" evidence="2">
    <location>
        <begin position="26"/>
        <end position="272"/>
    </location>
</feature>
<sequence length="778" mass="88314">MKSTIFLSLYLFCAFCVHKTLAQSLLWYEKPASIWEEALPIGNGRSGAMVFGQTSKERIQLNEDSLWPGGPDDWGPAEGKPEDLEFIRQLLLQGENKKADSLLVAKFSRKSITRSHQTLGDLWLDLGHEAVSDYRRELDLDRALVTVSYKVEGHDFSQKVFTTTPDQAIVIHLQSNHPNGINGKIRLNRPEDDGHPTVTVKATSNQTLLMDGEVTQRKGQIDSKPSPILHGVKFQTMVWIENSGGKTKAKADHIEIEGAEALLIKLVTNTSYYHPNFQKKNEEQLQNIKAKTIEELQQRHITDYQSLFHRVKFSLEDPSPYDIPTDQRIAGVKGGKTDLYLESLLFDFGRYLLISSSRPGTLPSNLQGIWNRHIEAPWNADYHLNINLQMNYWPAEVTNLSELHEPFFDYMDQLIISGRKTARETYGMRGAALAHGSDLWHMTFLQAAQAYWGSWLGAGGWMMQHFWERYQFTQDKKFLQQRFLPAMEEIAAFYLDWLIPYPGDGKWVSSPSTSPENSFINAKGESAASTMGAAMDQQIIAEVFDNFMQASKILGYQSPILEEVKTKRQNLRSGLRIGSDGRLLEWDQEYEEPEKDHRHMSHLYAFHPGNAITKNKTPDLFDAVRKTLDYRLAHGGAGTGWSRAWLINFSARLQDGEMAHEHIQKLIQQSLYPNLFDAHPPFQIDGNFGYTAGIAEMLLQSHDGSIHLLPALPKEWQKGKITGLKARGNFIIDMEWKEGQLITARISAPIGGKAFVKYKGNLLEVELNKGETFDFSLQ</sequence>
<dbReference type="GO" id="GO:0004560">
    <property type="term" value="F:alpha-L-fucosidase activity"/>
    <property type="evidence" value="ECO:0007669"/>
    <property type="project" value="InterPro"/>
</dbReference>
<dbReference type="GO" id="GO:0005975">
    <property type="term" value="P:carbohydrate metabolic process"/>
    <property type="evidence" value="ECO:0007669"/>
    <property type="project" value="InterPro"/>
</dbReference>
<dbReference type="Pfam" id="PF22124">
    <property type="entry name" value="Glyco_hydro_95_cat"/>
    <property type="match status" value="1"/>
</dbReference>
<feature type="domain" description="Glycosyl hydrolase family 95 catalytic" evidence="4">
    <location>
        <begin position="293"/>
        <end position="698"/>
    </location>
</feature>
<evidence type="ECO:0000313" key="5">
    <source>
        <dbReference type="EMBL" id="RZS96856.1"/>
    </source>
</evidence>
<evidence type="ECO:0000259" key="3">
    <source>
        <dbReference type="Pfam" id="PF21307"/>
    </source>
</evidence>
<dbReference type="InterPro" id="IPR049053">
    <property type="entry name" value="AFCA-like_C"/>
</dbReference>
<dbReference type="EMBL" id="SGXG01000001">
    <property type="protein sequence ID" value="RZS96856.1"/>
    <property type="molecule type" value="Genomic_DNA"/>
</dbReference>
<dbReference type="InterPro" id="IPR054363">
    <property type="entry name" value="GH95_cat"/>
</dbReference>
<feature type="signal peptide" evidence="1">
    <location>
        <begin position="1"/>
        <end position="22"/>
    </location>
</feature>
<organism evidence="5 6">
    <name type="scientific">Cecembia calidifontis</name>
    <dbReference type="NCBI Taxonomy" id="1187080"/>
    <lineage>
        <taxon>Bacteria</taxon>
        <taxon>Pseudomonadati</taxon>
        <taxon>Bacteroidota</taxon>
        <taxon>Cytophagia</taxon>
        <taxon>Cytophagales</taxon>
        <taxon>Cyclobacteriaceae</taxon>
        <taxon>Cecembia</taxon>
    </lineage>
</organism>
<accession>A0A4Q7P9G1</accession>
<evidence type="ECO:0000256" key="1">
    <source>
        <dbReference type="SAM" id="SignalP"/>
    </source>
</evidence>
<name>A0A4Q7P9G1_9BACT</name>
<dbReference type="InterPro" id="IPR027414">
    <property type="entry name" value="GH95_N_dom"/>
</dbReference>